<dbReference type="PRINTS" id="PR00598">
    <property type="entry name" value="HTHMARR"/>
</dbReference>
<evidence type="ECO:0000259" key="1">
    <source>
        <dbReference type="PROSITE" id="PS50995"/>
    </source>
</evidence>
<dbReference type="PROSITE" id="PS50995">
    <property type="entry name" value="HTH_MARR_2"/>
    <property type="match status" value="1"/>
</dbReference>
<dbReference type="InterPro" id="IPR036390">
    <property type="entry name" value="WH_DNA-bd_sf"/>
</dbReference>
<dbReference type="InterPro" id="IPR000835">
    <property type="entry name" value="HTH_MarR-typ"/>
</dbReference>
<dbReference type="Proteomes" id="UP001549164">
    <property type="component" value="Unassembled WGS sequence"/>
</dbReference>
<gene>
    <name evidence="2" type="ORF">ABID12_001744</name>
</gene>
<dbReference type="GO" id="GO:0003677">
    <property type="term" value="F:DNA binding"/>
    <property type="evidence" value="ECO:0007669"/>
    <property type="project" value="UniProtKB-KW"/>
</dbReference>
<dbReference type="PANTHER" id="PTHR33164:SF43">
    <property type="entry name" value="HTH-TYPE TRANSCRIPTIONAL REPRESSOR YETL"/>
    <property type="match status" value="1"/>
</dbReference>
<dbReference type="Gene3D" id="1.10.10.10">
    <property type="entry name" value="Winged helix-like DNA-binding domain superfamily/Winged helix DNA-binding domain"/>
    <property type="match status" value="1"/>
</dbReference>
<keyword evidence="2" id="KW-0238">DNA-binding</keyword>
<dbReference type="RefSeq" id="WP_354433881.1">
    <property type="nucleotide sequence ID" value="NZ_JBEPLY010000004.1"/>
</dbReference>
<dbReference type="Pfam" id="PF12802">
    <property type="entry name" value="MarR_2"/>
    <property type="match status" value="1"/>
</dbReference>
<name>A0ABV2IA57_9HYPH</name>
<proteinExistence type="predicted"/>
<comment type="caution">
    <text evidence="2">The sequence shown here is derived from an EMBL/GenBank/DDBJ whole genome shotgun (WGS) entry which is preliminary data.</text>
</comment>
<dbReference type="PANTHER" id="PTHR33164">
    <property type="entry name" value="TRANSCRIPTIONAL REGULATOR, MARR FAMILY"/>
    <property type="match status" value="1"/>
</dbReference>
<dbReference type="SUPFAM" id="SSF46785">
    <property type="entry name" value="Winged helix' DNA-binding domain"/>
    <property type="match status" value="1"/>
</dbReference>
<evidence type="ECO:0000313" key="2">
    <source>
        <dbReference type="EMBL" id="MET3599805.1"/>
    </source>
</evidence>
<dbReference type="InterPro" id="IPR036388">
    <property type="entry name" value="WH-like_DNA-bd_sf"/>
</dbReference>
<keyword evidence="3" id="KW-1185">Reference proteome</keyword>
<dbReference type="EMBL" id="JBEPLY010000004">
    <property type="protein sequence ID" value="MET3599805.1"/>
    <property type="molecule type" value="Genomic_DNA"/>
</dbReference>
<dbReference type="SMART" id="SM00347">
    <property type="entry name" value="HTH_MARR"/>
    <property type="match status" value="1"/>
</dbReference>
<protein>
    <submittedName>
        <fullName evidence="2">DNA-binding MarR family transcriptional regulator</fullName>
    </submittedName>
</protein>
<reference evidence="2 3" key="1">
    <citation type="submission" date="2024-06" db="EMBL/GenBank/DDBJ databases">
        <title>Genomic Encyclopedia of Type Strains, Phase IV (KMG-IV): sequencing the most valuable type-strain genomes for metagenomic binning, comparative biology and taxonomic classification.</title>
        <authorList>
            <person name="Goeker M."/>
        </authorList>
    </citation>
    <scope>NUCLEOTIDE SEQUENCE [LARGE SCALE GENOMIC DNA]</scope>
    <source>
        <strain evidence="2 3">DSM 28102</strain>
    </source>
</reference>
<accession>A0ABV2IA57</accession>
<sequence>MTNAKPTPVEADDMTKAATGATDDYLGAFIGYNMKRAFLLVQEDMRRVLEPLGLRMMTFSVLSIVVENPDISQTQLSQVLKIERSGMVVLVDELENGDLISRNRVPGDRRTYALRATPKGQRLWEKAKAAVEGHEATLFGGLLSDEEQALLRGMLRKICMAG</sequence>
<dbReference type="InterPro" id="IPR039422">
    <property type="entry name" value="MarR/SlyA-like"/>
</dbReference>
<evidence type="ECO:0000313" key="3">
    <source>
        <dbReference type="Proteomes" id="UP001549164"/>
    </source>
</evidence>
<feature type="domain" description="HTH marR-type" evidence="1">
    <location>
        <begin position="27"/>
        <end position="160"/>
    </location>
</feature>
<organism evidence="2 3">
    <name type="scientific">Martelella mangrovi</name>
    <dbReference type="NCBI Taxonomy" id="1397477"/>
    <lineage>
        <taxon>Bacteria</taxon>
        <taxon>Pseudomonadati</taxon>
        <taxon>Pseudomonadota</taxon>
        <taxon>Alphaproteobacteria</taxon>
        <taxon>Hyphomicrobiales</taxon>
        <taxon>Aurantimonadaceae</taxon>
        <taxon>Martelella</taxon>
    </lineage>
</organism>